<dbReference type="InterPro" id="IPR001750">
    <property type="entry name" value="ND/Mrp_TM"/>
</dbReference>
<name>A0A1F6NYZ2_9BACT</name>
<evidence type="ECO:0000313" key="12">
    <source>
        <dbReference type="Proteomes" id="UP000178490"/>
    </source>
</evidence>
<dbReference type="InterPro" id="IPR052175">
    <property type="entry name" value="ComplexI-like_HydComp"/>
</dbReference>
<evidence type="ECO:0000256" key="7">
    <source>
        <dbReference type="RuleBase" id="RU000320"/>
    </source>
</evidence>
<keyword evidence="2" id="KW-1003">Cell membrane</keyword>
<evidence type="ECO:0000256" key="8">
    <source>
        <dbReference type="SAM" id="Phobius"/>
    </source>
</evidence>
<dbReference type="InterPro" id="IPR001516">
    <property type="entry name" value="Proton_antipo_N"/>
</dbReference>
<dbReference type="PRINTS" id="PR01434">
    <property type="entry name" value="NADHDHGNASE5"/>
</dbReference>
<evidence type="ECO:0000256" key="2">
    <source>
        <dbReference type="ARBA" id="ARBA00022475"/>
    </source>
</evidence>
<feature type="transmembrane region" description="Helical" evidence="8">
    <location>
        <begin position="159"/>
        <end position="179"/>
    </location>
</feature>
<sequence length="482" mass="52549">MLLLVLIILPLLAAVASLFVKKQRGYFEVFAVVASSIEFVAGLFIASKVVANGSYSFEPYFTVDALSAIVMLTTVVIGLAAAVYSVGYLRAEEEKQIINFSQIKQYYFLFNIFIAVMYLAVATVNPIFTWIMVEATTLSTAFLIRFYNKASAIEAAWKFLILNSIGLLLGFFGSMLFFTSVTGEGIHKFVSWQVLLDNAVHLDPLVAKIAFIFVIVGYGTKAGFVPMHTWKPDAYGKAPFPIAALFSGPLLNVAMLTIMRYKTIVDVAIGHAFAQNLLIFFGIISIVVAASIVLVQKNFKRLFAYSSIEHVGIMALGFGFSGVGSVFALMHMIYHSLTKTILFFSAGNLMLKFGSAKIENIKGAIKLLPVTSVALLIGFLGITGVPPFGIFITEFNILSAGIGNFWYIVVLALIAFVLVFIGFFNRIVGAVFGQAPETLVKGENNLFTVLPILVLIIMLAVGSFYLPQSIWSLIHSAAAVIN</sequence>
<feature type="transmembrane region" description="Helical" evidence="8">
    <location>
        <begin position="363"/>
        <end position="385"/>
    </location>
</feature>
<feature type="transmembrane region" description="Helical" evidence="8">
    <location>
        <begin position="106"/>
        <end position="121"/>
    </location>
</feature>
<dbReference type="Proteomes" id="UP000178490">
    <property type="component" value="Unassembled WGS sequence"/>
</dbReference>
<feature type="transmembrane region" description="Helical" evidence="8">
    <location>
        <begin position="65"/>
        <end position="86"/>
    </location>
</feature>
<dbReference type="PANTHER" id="PTHR42682">
    <property type="entry name" value="HYDROGENASE-4 COMPONENT F"/>
    <property type="match status" value="1"/>
</dbReference>
<keyword evidence="3 7" id="KW-0812">Transmembrane</keyword>
<evidence type="ECO:0000256" key="1">
    <source>
        <dbReference type="ARBA" id="ARBA00004651"/>
    </source>
</evidence>
<gene>
    <name evidence="11" type="ORF">A2537_00370</name>
</gene>
<feature type="transmembrane region" description="Helical" evidence="8">
    <location>
        <begin position="446"/>
        <end position="466"/>
    </location>
</feature>
<feature type="transmembrane region" description="Helical" evidence="8">
    <location>
        <begin position="273"/>
        <end position="295"/>
    </location>
</feature>
<dbReference type="EMBL" id="MFRC01000044">
    <property type="protein sequence ID" value="OGH89111.1"/>
    <property type="molecule type" value="Genomic_DNA"/>
</dbReference>
<evidence type="ECO:0000256" key="6">
    <source>
        <dbReference type="ARBA" id="ARBA00023136"/>
    </source>
</evidence>
<dbReference type="PANTHER" id="PTHR42682:SF5">
    <property type="entry name" value="HYDROGENASE-4 COMPONENT F"/>
    <property type="match status" value="1"/>
</dbReference>
<evidence type="ECO:0000313" key="11">
    <source>
        <dbReference type="EMBL" id="OGH89111.1"/>
    </source>
</evidence>
<dbReference type="AlphaFoldDB" id="A0A1F6NYZ2"/>
<accession>A0A1F6NYZ2</accession>
<comment type="subcellular location">
    <subcellularLocation>
        <location evidence="1">Cell membrane</location>
        <topology evidence="1">Multi-pass membrane protein</topology>
    </subcellularLocation>
    <subcellularLocation>
        <location evidence="7">Membrane</location>
        <topology evidence="7">Multi-pass membrane protein</topology>
    </subcellularLocation>
</comment>
<comment type="caution">
    <text evidence="11">The sequence shown here is derived from an EMBL/GenBank/DDBJ whole genome shotgun (WGS) entry which is preliminary data.</text>
</comment>
<feature type="transmembrane region" description="Helical" evidence="8">
    <location>
        <begin position="332"/>
        <end position="351"/>
    </location>
</feature>
<feature type="transmembrane region" description="Helical" evidence="8">
    <location>
        <begin position="127"/>
        <end position="147"/>
    </location>
</feature>
<feature type="transmembrane region" description="Helical" evidence="8">
    <location>
        <begin position="302"/>
        <end position="320"/>
    </location>
</feature>
<dbReference type="GO" id="GO:0016491">
    <property type="term" value="F:oxidoreductase activity"/>
    <property type="evidence" value="ECO:0007669"/>
    <property type="project" value="UniProtKB-KW"/>
</dbReference>
<evidence type="ECO:0000256" key="5">
    <source>
        <dbReference type="ARBA" id="ARBA00023002"/>
    </source>
</evidence>
<organism evidence="11 12">
    <name type="scientific">Candidatus Magasanikbacteria bacterium RIFOXYD2_FULL_36_9</name>
    <dbReference type="NCBI Taxonomy" id="1798707"/>
    <lineage>
        <taxon>Bacteria</taxon>
        <taxon>Candidatus Magasanikiibacteriota</taxon>
    </lineage>
</organism>
<keyword evidence="6 8" id="KW-0472">Membrane</keyword>
<feature type="transmembrane region" description="Helical" evidence="8">
    <location>
        <begin position="199"/>
        <end position="219"/>
    </location>
</feature>
<evidence type="ECO:0000256" key="4">
    <source>
        <dbReference type="ARBA" id="ARBA00022989"/>
    </source>
</evidence>
<feature type="transmembrane region" description="Helical" evidence="8">
    <location>
        <begin position="240"/>
        <end position="261"/>
    </location>
</feature>
<feature type="domain" description="NADH:quinone oxidoreductase/Mrp antiporter transmembrane" evidence="9">
    <location>
        <begin position="128"/>
        <end position="416"/>
    </location>
</feature>
<dbReference type="Pfam" id="PF00662">
    <property type="entry name" value="Proton_antipo_N"/>
    <property type="match status" value="1"/>
</dbReference>
<feature type="transmembrane region" description="Helical" evidence="8">
    <location>
        <begin position="405"/>
        <end position="425"/>
    </location>
</feature>
<keyword evidence="4 8" id="KW-1133">Transmembrane helix</keyword>
<evidence type="ECO:0000259" key="10">
    <source>
        <dbReference type="Pfam" id="PF00662"/>
    </source>
</evidence>
<reference evidence="11 12" key="1">
    <citation type="journal article" date="2016" name="Nat. Commun.">
        <title>Thousands of microbial genomes shed light on interconnected biogeochemical processes in an aquifer system.</title>
        <authorList>
            <person name="Anantharaman K."/>
            <person name="Brown C.T."/>
            <person name="Hug L.A."/>
            <person name="Sharon I."/>
            <person name="Castelle C.J."/>
            <person name="Probst A.J."/>
            <person name="Thomas B.C."/>
            <person name="Singh A."/>
            <person name="Wilkins M.J."/>
            <person name="Karaoz U."/>
            <person name="Brodie E.L."/>
            <person name="Williams K.H."/>
            <person name="Hubbard S.S."/>
            <person name="Banfield J.F."/>
        </authorList>
    </citation>
    <scope>NUCLEOTIDE SEQUENCE [LARGE SCALE GENOMIC DNA]</scope>
</reference>
<feature type="domain" description="NADH-Ubiquinone oxidoreductase (complex I) chain 5 N-terminal" evidence="10">
    <location>
        <begin position="53"/>
        <end position="94"/>
    </location>
</feature>
<proteinExistence type="predicted"/>
<dbReference type="GO" id="GO:0005886">
    <property type="term" value="C:plasma membrane"/>
    <property type="evidence" value="ECO:0007669"/>
    <property type="project" value="UniProtKB-SubCell"/>
</dbReference>
<evidence type="ECO:0000259" key="9">
    <source>
        <dbReference type="Pfam" id="PF00361"/>
    </source>
</evidence>
<dbReference type="Pfam" id="PF00361">
    <property type="entry name" value="Proton_antipo_M"/>
    <property type="match status" value="1"/>
</dbReference>
<evidence type="ECO:0000256" key="3">
    <source>
        <dbReference type="ARBA" id="ARBA00022692"/>
    </source>
</evidence>
<keyword evidence="5" id="KW-0560">Oxidoreductase</keyword>
<protein>
    <recommendedName>
        <fullName evidence="13">NADH:quinone oxidoreductase/Mrp antiporter membrane subunit domain-containing protein</fullName>
    </recommendedName>
</protein>
<evidence type="ECO:0008006" key="13">
    <source>
        <dbReference type="Google" id="ProtNLM"/>
    </source>
</evidence>